<keyword evidence="4" id="KW-0597">Phosphoprotein</keyword>
<dbReference type="SUPFAM" id="SSF55874">
    <property type="entry name" value="ATPase domain of HSP90 chaperone/DNA topoisomerase II/histidine kinase"/>
    <property type="match status" value="1"/>
</dbReference>
<dbReference type="InterPro" id="IPR003660">
    <property type="entry name" value="HAMP_dom"/>
</dbReference>
<keyword evidence="7" id="KW-0418">Kinase</keyword>
<dbReference type="SMART" id="SM00304">
    <property type="entry name" value="HAMP"/>
    <property type="match status" value="1"/>
</dbReference>
<gene>
    <name evidence="13" type="ORF">LZC95_37160</name>
</gene>
<evidence type="ECO:0000256" key="7">
    <source>
        <dbReference type="ARBA" id="ARBA00022777"/>
    </source>
</evidence>
<dbReference type="RefSeq" id="WP_394842690.1">
    <property type="nucleotide sequence ID" value="NZ_CP089982.1"/>
</dbReference>
<dbReference type="GO" id="GO:0005524">
    <property type="term" value="F:ATP binding"/>
    <property type="evidence" value="ECO:0007669"/>
    <property type="project" value="UniProtKB-KW"/>
</dbReference>
<evidence type="ECO:0000256" key="8">
    <source>
        <dbReference type="ARBA" id="ARBA00022840"/>
    </source>
</evidence>
<evidence type="ECO:0000259" key="12">
    <source>
        <dbReference type="PROSITE" id="PS50885"/>
    </source>
</evidence>
<dbReference type="PROSITE" id="PS50109">
    <property type="entry name" value="HIS_KIN"/>
    <property type="match status" value="1"/>
</dbReference>
<evidence type="ECO:0000256" key="5">
    <source>
        <dbReference type="ARBA" id="ARBA00022679"/>
    </source>
</evidence>
<proteinExistence type="predicted"/>
<evidence type="ECO:0000313" key="14">
    <source>
        <dbReference type="Proteomes" id="UP001379533"/>
    </source>
</evidence>
<keyword evidence="6" id="KW-0547">Nucleotide-binding</keyword>
<evidence type="ECO:0000256" key="4">
    <source>
        <dbReference type="ARBA" id="ARBA00022553"/>
    </source>
</evidence>
<evidence type="ECO:0000256" key="1">
    <source>
        <dbReference type="ARBA" id="ARBA00000085"/>
    </source>
</evidence>
<dbReference type="CDD" id="cd06225">
    <property type="entry name" value="HAMP"/>
    <property type="match status" value="1"/>
</dbReference>
<evidence type="ECO:0000259" key="11">
    <source>
        <dbReference type="PROSITE" id="PS50109"/>
    </source>
</evidence>
<evidence type="ECO:0000256" key="6">
    <source>
        <dbReference type="ARBA" id="ARBA00022741"/>
    </source>
</evidence>
<dbReference type="Gene3D" id="6.10.340.10">
    <property type="match status" value="1"/>
</dbReference>
<feature type="domain" description="HAMP" evidence="12">
    <location>
        <begin position="204"/>
        <end position="256"/>
    </location>
</feature>
<dbReference type="PROSITE" id="PS50885">
    <property type="entry name" value="HAMP"/>
    <property type="match status" value="1"/>
</dbReference>
<dbReference type="SUPFAM" id="SSF158472">
    <property type="entry name" value="HAMP domain-like"/>
    <property type="match status" value="1"/>
</dbReference>
<dbReference type="Pfam" id="PF02518">
    <property type="entry name" value="HATPase_c"/>
    <property type="match status" value="1"/>
</dbReference>
<protein>
    <recommendedName>
        <fullName evidence="3">histidine kinase</fullName>
        <ecNumber evidence="3">2.7.13.3</ecNumber>
    </recommendedName>
</protein>
<keyword evidence="10" id="KW-0812">Transmembrane</keyword>
<dbReference type="PANTHER" id="PTHR43065:SF46">
    <property type="entry name" value="C4-DICARBOXYLATE TRANSPORT SENSOR PROTEIN DCTB"/>
    <property type="match status" value="1"/>
</dbReference>
<keyword evidence="10" id="KW-1133">Transmembrane helix</keyword>
<name>A0ABZ2K014_9BACT</name>
<dbReference type="PANTHER" id="PTHR43065">
    <property type="entry name" value="SENSOR HISTIDINE KINASE"/>
    <property type="match status" value="1"/>
</dbReference>
<dbReference type="PRINTS" id="PR00344">
    <property type="entry name" value="BCTRLSENSOR"/>
</dbReference>
<dbReference type="Proteomes" id="UP001379533">
    <property type="component" value="Chromosome"/>
</dbReference>
<dbReference type="InterPro" id="IPR003594">
    <property type="entry name" value="HATPase_dom"/>
</dbReference>
<dbReference type="EC" id="2.7.13.3" evidence="3"/>
<feature type="transmembrane region" description="Helical" evidence="10">
    <location>
        <begin position="183"/>
        <end position="202"/>
    </location>
</feature>
<keyword evidence="8 13" id="KW-0067">ATP-binding</keyword>
<accession>A0ABZ2K014</accession>
<dbReference type="SMART" id="SM00387">
    <property type="entry name" value="HATPase_c"/>
    <property type="match status" value="1"/>
</dbReference>
<dbReference type="EMBL" id="CP089982">
    <property type="protein sequence ID" value="WXA92070.1"/>
    <property type="molecule type" value="Genomic_DNA"/>
</dbReference>
<dbReference type="Gene3D" id="3.30.565.10">
    <property type="entry name" value="Histidine kinase-like ATPase, C-terminal domain"/>
    <property type="match status" value="1"/>
</dbReference>
<dbReference type="Pfam" id="PF00672">
    <property type="entry name" value="HAMP"/>
    <property type="match status" value="1"/>
</dbReference>
<dbReference type="InterPro" id="IPR004358">
    <property type="entry name" value="Sig_transdc_His_kin-like_C"/>
</dbReference>
<evidence type="ECO:0000313" key="13">
    <source>
        <dbReference type="EMBL" id="WXA92070.1"/>
    </source>
</evidence>
<keyword evidence="5" id="KW-0808">Transferase</keyword>
<reference evidence="13 14" key="1">
    <citation type="submission" date="2021-12" db="EMBL/GenBank/DDBJ databases">
        <title>Discovery of the Pendulisporaceae a myxobacterial family with distinct sporulation behavior and unique specialized metabolism.</title>
        <authorList>
            <person name="Garcia R."/>
            <person name="Popoff A."/>
            <person name="Bader C.D."/>
            <person name="Loehr J."/>
            <person name="Walesch S."/>
            <person name="Walt C."/>
            <person name="Boldt J."/>
            <person name="Bunk B."/>
            <person name="Haeckl F.J.F.P.J."/>
            <person name="Gunesch A.P."/>
            <person name="Birkelbach J."/>
            <person name="Nuebel U."/>
            <person name="Pietschmann T."/>
            <person name="Bach T."/>
            <person name="Mueller R."/>
        </authorList>
    </citation>
    <scope>NUCLEOTIDE SEQUENCE [LARGE SCALE GENOMIC DNA]</scope>
    <source>
        <strain evidence="13 14">MSr12523</strain>
    </source>
</reference>
<evidence type="ECO:0000256" key="10">
    <source>
        <dbReference type="SAM" id="Phobius"/>
    </source>
</evidence>
<keyword evidence="14" id="KW-1185">Reference proteome</keyword>
<keyword evidence="9" id="KW-0902">Two-component regulatory system</keyword>
<organism evidence="13 14">
    <name type="scientific">Pendulispora brunnea</name>
    <dbReference type="NCBI Taxonomy" id="2905690"/>
    <lineage>
        <taxon>Bacteria</taxon>
        <taxon>Pseudomonadati</taxon>
        <taxon>Myxococcota</taxon>
        <taxon>Myxococcia</taxon>
        <taxon>Myxococcales</taxon>
        <taxon>Sorangiineae</taxon>
        <taxon>Pendulisporaceae</taxon>
        <taxon>Pendulispora</taxon>
    </lineage>
</organism>
<sequence length="640" mass="69981">MKISIKSKLNAMLLALVAVMSAGSLFVYYFLTASIAPYDRIFDNLLMVSRVPGLVSDVDREVDSYERAPRSETKMRVEMHLQELHRICDEARNNTPAAHLDSISTIHGIEGLVRSLEEHTSLAIGYVDRQERTPALVESIELIDKIVDYSRRDVDAYVAEELQNLVPIRAAIVRNNRALSRGLQAAILIIAVASLLLGIWFVNRTIVRPLGEIISVSKKLAAGNLQQEIAVTERDEIGDLASAFREMQEAITRLLRETESLFAAFRGGEMEMRGKEHAYSGSFRHLVLGINNVIDAVAARSDEARCANDALSSLNSELSAKNELLYSQIEERKRFQRERDAMHADLLVTARKAGMAEIATGVLHNIGNALNSVNISSQVTSSLVAESKIKDVERLAELLDAHRGDLGTFLTGDERGKLVPAFVRSLAGALADEQARVLAELGNLQAMVDHAKTIVTWQQNYAGVSGAVEEVEPSVLVEDALMVARVEHDRTMPIVVQKDYGTVPPVLVERHKVVQILVNLFSNARDAIQAAGREQGVVGIRIRELHENGNAGIAIEVSDNGDGIPSENMKDIFRYGFSTRQHGHGFGLHSCAFAAGELNGALTADSEGQDKGARFTLRLPARPRSFSGVAEKDGAVNTGA</sequence>
<evidence type="ECO:0000256" key="9">
    <source>
        <dbReference type="ARBA" id="ARBA00023012"/>
    </source>
</evidence>
<keyword evidence="10" id="KW-0472">Membrane</keyword>
<comment type="catalytic activity">
    <reaction evidence="1">
        <text>ATP + protein L-histidine = ADP + protein N-phospho-L-histidine.</text>
        <dbReference type="EC" id="2.7.13.3"/>
    </reaction>
</comment>
<comment type="subcellular location">
    <subcellularLocation>
        <location evidence="2">Membrane</location>
    </subcellularLocation>
</comment>
<dbReference type="InterPro" id="IPR005467">
    <property type="entry name" value="His_kinase_dom"/>
</dbReference>
<dbReference type="InterPro" id="IPR036890">
    <property type="entry name" value="HATPase_C_sf"/>
</dbReference>
<feature type="domain" description="Histidine kinase" evidence="11">
    <location>
        <begin position="506"/>
        <end position="623"/>
    </location>
</feature>
<evidence type="ECO:0000256" key="2">
    <source>
        <dbReference type="ARBA" id="ARBA00004370"/>
    </source>
</evidence>
<feature type="transmembrane region" description="Helical" evidence="10">
    <location>
        <begin position="12"/>
        <end position="31"/>
    </location>
</feature>
<evidence type="ECO:0000256" key="3">
    <source>
        <dbReference type="ARBA" id="ARBA00012438"/>
    </source>
</evidence>